<evidence type="ECO:0000313" key="2">
    <source>
        <dbReference type="Proteomes" id="UP000011783"/>
    </source>
</evidence>
<dbReference type="EMBL" id="AKWO02000001">
    <property type="protein sequence ID" value="EMG02275.1"/>
    <property type="molecule type" value="Genomic_DNA"/>
</dbReference>
<protein>
    <submittedName>
        <fullName evidence="1">Uncharacterized protein</fullName>
    </submittedName>
</protein>
<accession>M3HXD4</accession>
<dbReference type="BioCyc" id="LBOR1193007:G11KN-3439-MONOMER"/>
<organism evidence="1 2">
    <name type="scientific">Leptospira borgpetersenii str. 200701203</name>
    <dbReference type="NCBI Taxonomy" id="1193007"/>
    <lineage>
        <taxon>Bacteria</taxon>
        <taxon>Pseudomonadati</taxon>
        <taxon>Spirochaetota</taxon>
        <taxon>Spirochaetia</taxon>
        <taxon>Leptospirales</taxon>
        <taxon>Leptospiraceae</taxon>
        <taxon>Leptospira</taxon>
    </lineage>
</organism>
<gene>
    <name evidence="1" type="ORF">LEP1GSC123_0895</name>
</gene>
<sequence length="75" mass="8916">MRQHNSPKKQTVLNLQEPHFCDLETNKSNSEYLEPAIRGLRTEDRGQKRRSYYITGLECSLRSEDRRETNSLRSF</sequence>
<dbReference type="AlphaFoldDB" id="M3HXD4"/>
<proteinExistence type="predicted"/>
<dbReference type="Proteomes" id="UP000011783">
    <property type="component" value="Unassembled WGS sequence"/>
</dbReference>
<reference evidence="1 2" key="1">
    <citation type="submission" date="2013-01" db="EMBL/GenBank/DDBJ databases">
        <authorList>
            <person name="Harkins D.M."/>
            <person name="Durkin A.S."/>
            <person name="Brinkac L.M."/>
            <person name="Haft D.H."/>
            <person name="Selengut J.D."/>
            <person name="Sanka R."/>
            <person name="DePew J."/>
            <person name="Purushe J."/>
            <person name="Picardeau M."/>
            <person name="Werts C."/>
            <person name="Goarant C."/>
            <person name="Vinetz J.M."/>
            <person name="Sutton G.G."/>
            <person name="Nierman W.C."/>
            <person name="Fouts D.E."/>
        </authorList>
    </citation>
    <scope>NUCLEOTIDE SEQUENCE [LARGE SCALE GENOMIC DNA]</scope>
    <source>
        <strain evidence="1 2">200701203</strain>
    </source>
</reference>
<name>M3HXD4_LEPBO</name>
<evidence type="ECO:0000313" key="1">
    <source>
        <dbReference type="EMBL" id="EMG02275.1"/>
    </source>
</evidence>
<comment type="caution">
    <text evidence="1">The sequence shown here is derived from an EMBL/GenBank/DDBJ whole genome shotgun (WGS) entry which is preliminary data.</text>
</comment>